<dbReference type="NCBIfam" id="NF006043">
    <property type="entry name" value="PRK08186.1"/>
    <property type="match status" value="1"/>
</dbReference>
<comment type="caution">
    <text evidence="4">The sequence shown here is derived from an EMBL/GenBank/DDBJ whole genome shotgun (WGS) entry which is preliminary data.</text>
</comment>
<keyword evidence="4" id="KW-0378">Hydrolase</keyword>
<dbReference type="Gene3D" id="3.10.490.10">
    <property type="entry name" value="Gamma-glutamyl cyclotransferase-like"/>
    <property type="match status" value="1"/>
</dbReference>
<dbReference type="NCBIfam" id="TIGR02713">
    <property type="entry name" value="allophanate_hyd"/>
    <property type="match status" value="1"/>
</dbReference>
<evidence type="ECO:0000313" key="4">
    <source>
        <dbReference type="EMBL" id="MDV6260458.1"/>
    </source>
</evidence>
<gene>
    <name evidence="4" type="primary">atzF</name>
    <name evidence="4" type="ORF">R3P96_03805</name>
</gene>
<evidence type="ECO:0000313" key="5">
    <source>
        <dbReference type="Proteomes" id="UP001185755"/>
    </source>
</evidence>
<dbReference type="InterPro" id="IPR036928">
    <property type="entry name" value="AS_sf"/>
</dbReference>
<dbReference type="PANTHER" id="PTHR11895:SF169">
    <property type="entry name" value="GLUTAMYL-TRNA(GLN) AMIDOTRANSFERASE"/>
    <property type="match status" value="1"/>
</dbReference>
<feature type="domain" description="Amidase" evidence="2">
    <location>
        <begin position="10"/>
        <end position="418"/>
    </location>
</feature>
<evidence type="ECO:0000256" key="1">
    <source>
        <dbReference type="SAM" id="MobiDB-lite"/>
    </source>
</evidence>
<feature type="region of interest" description="Disordered" evidence="1">
    <location>
        <begin position="572"/>
        <end position="593"/>
    </location>
</feature>
<dbReference type="InterPro" id="IPR053844">
    <property type="entry name" value="AH_C"/>
</dbReference>
<sequence>MQPEVRERVLLAYKRIAEVDRPEVWITLRDENDVLAEATALERALEAGADLPLAGVLVAVKDNIDVAGLPTTAACPEFTYAPTESATAIERLTSQGALVLGKTNLDQFATGLVGTRSPYGAVRCAWDPTLVSGGSSSGSAAAVALGIVDIGIGTDTAGSGRVPAAFHGLVGIKTSLGIVPNTGVVPACADYDCVTVLAHDLGSATAAMKVMTGPTMTDPRSRAWPADVRLAAAPNPRVAVPRGEDLASLSPAYRRAFEETVAGLAEKGFTHVEVDISGLLDAAKLLYDGAIVAQRYSAVGKFLDTAPAGADPTVAAIVGSAAGPSAHRYVDDLEALARAETAARALLSGVDGLLLPTTTEHPTIAGVQSDPIGINRRLGTFTNFCNLLDMAAVAVPGAPTLDGSPFGVMFVVPAFEDQIAIDLAARLGGSASPSLIDDGIEVLAVGAHLRGFPVHHQLTERGARFSGEVTTSADYRLVDLHTTPPKPGLVRREGDGAPIAGELYRMSAAALGTFLAGLPAPMGLGPVELSDGRWVTGFCCAHDAAEKGTDITEYGGWRAYCTALNLAGAQTGRGLPPSVATRTASSPSTVPMR</sequence>
<dbReference type="Pfam" id="PF01425">
    <property type="entry name" value="Amidase"/>
    <property type="match status" value="1"/>
</dbReference>
<dbReference type="InterPro" id="IPR014085">
    <property type="entry name" value="Allophanate_hydrolase"/>
</dbReference>
<protein>
    <submittedName>
        <fullName evidence="4">Allophanate hydrolase</fullName>
        <ecNumber evidence="4">3.5.1.54</ecNumber>
    </submittedName>
</protein>
<evidence type="ECO:0000259" key="3">
    <source>
        <dbReference type="Pfam" id="PF21986"/>
    </source>
</evidence>
<organism evidence="4 5">
    <name type="scientific">Rhodococcoides yunnanense</name>
    <dbReference type="NCBI Taxonomy" id="278209"/>
    <lineage>
        <taxon>Bacteria</taxon>
        <taxon>Bacillati</taxon>
        <taxon>Actinomycetota</taxon>
        <taxon>Actinomycetes</taxon>
        <taxon>Mycobacteriales</taxon>
        <taxon>Nocardiaceae</taxon>
        <taxon>Rhodococcoides</taxon>
    </lineage>
</organism>
<dbReference type="InterPro" id="IPR023631">
    <property type="entry name" value="Amidase_dom"/>
</dbReference>
<dbReference type="EC" id="3.5.1.54" evidence="4"/>
<accession>A0ABU4B8E7</accession>
<dbReference type="Pfam" id="PF21986">
    <property type="entry name" value="AH_C"/>
    <property type="match status" value="1"/>
</dbReference>
<dbReference type="Proteomes" id="UP001185755">
    <property type="component" value="Unassembled WGS sequence"/>
</dbReference>
<dbReference type="PANTHER" id="PTHR11895">
    <property type="entry name" value="TRANSAMIDASE"/>
    <property type="match status" value="1"/>
</dbReference>
<dbReference type="RefSeq" id="WP_317563268.1">
    <property type="nucleotide sequence ID" value="NZ_JAWLJX010000001.1"/>
</dbReference>
<dbReference type="SUPFAM" id="SSF75304">
    <property type="entry name" value="Amidase signature (AS) enzymes"/>
    <property type="match status" value="1"/>
</dbReference>
<feature type="compositionally biased region" description="Polar residues" evidence="1">
    <location>
        <begin position="580"/>
        <end position="593"/>
    </location>
</feature>
<reference evidence="4 5" key="1">
    <citation type="submission" date="2023-10" db="EMBL/GenBank/DDBJ databases">
        <title>Development of a sustainable strategy for remediation of hydrocarbon-contaminated territories based on the waste exchange concept.</title>
        <authorList>
            <person name="Krivoruchko A."/>
        </authorList>
    </citation>
    <scope>NUCLEOTIDE SEQUENCE [LARGE SCALE GENOMIC DNA]</scope>
    <source>
        <strain evidence="4 5">IEGM 1323</strain>
    </source>
</reference>
<evidence type="ECO:0000259" key="2">
    <source>
        <dbReference type="Pfam" id="PF01425"/>
    </source>
</evidence>
<dbReference type="GO" id="GO:0004039">
    <property type="term" value="F:allophanate hydrolase activity"/>
    <property type="evidence" value="ECO:0007669"/>
    <property type="project" value="UniProtKB-EC"/>
</dbReference>
<proteinExistence type="predicted"/>
<dbReference type="Gene3D" id="3.90.1300.10">
    <property type="entry name" value="Amidase signature (AS) domain"/>
    <property type="match status" value="1"/>
</dbReference>
<dbReference type="Gene3D" id="1.20.58.1700">
    <property type="match status" value="1"/>
</dbReference>
<feature type="domain" description="Allophanate hydrolase C-terminal" evidence="3">
    <location>
        <begin position="441"/>
        <end position="561"/>
    </location>
</feature>
<name>A0ABU4B8E7_9NOCA</name>
<dbReference type="EMBL" id="JAWLJX010000001">
    <property type="protein sequence ID" value="MDV6260458.1"/>
    <property type="molecule type" value="Genomic_DNA"/>
</dbReference>
<dbReference type="InterPro" id="IPR000120">
    <property type="entry name" value="Amidase"/>
</dbReference>
<keyword evidence="5" id="KW-1185">Reference proteome</keyword>